<dbReference type="Gene3D" id="2.30.29.30">
    <property type="entry name" value="Pleckstrin-homology domain (PH domain)/Phosphotyrosine-binding domain (PTB)"/>
    <property type="match status" value="1"/>
</dbReference>
<proteinExistence type="predicted"/>
<evidence type="ECO:0000313" key="3">
    <source>
        <dbReference type="Proteomes" id="UP000481153"/>
    </source>
</evidence>
<dbReference type="VEuPathDB" id="FungiDB:AeMF1_008546"/>
<comment type="caution">
    <text evidence="2">The sequence shown here is derived from an EMBL/GenBank/DDBJ whole genome shotgun (WGS) entry which is preliminary data.</text>
</comment>
<dbReference type="EMBL" id="VJMJ01000186">
    <property type="protein sequence ID" value="KAF0727893.1"/>
    <property type="molecule type" value="Genomic_DNA"/>
</dbReference>
<evidence type="ECO:0000259" key="1">
    <source>
        <dbReference type="PROSITE" id="PS50003"/>
    </source>
</evidence>
<dbReference type="PROSITE" id="PS50003">
    <property type="entry name" value="PH_DOMAIN"/>
    <property type="match status" value="1"/>
</dbReference>
<feature type="domain" description="PH" evidence="1">
    <location>
        <begin position="181"/>
        <end position="291"/>
    </location>
</feature>
<dbReference type="Proteomes" id="UP000481153">
    <property type="component" value="Unassembled WGS sequence"/>
</dbReference>
<organism evidence="2 3">
    <name type="scientific">Aphanomyces euteiches</name>
    <dbReference type="NCBI Taxonomy" id="100861"/>
    <lineage>
        <taxon>Eukaryota</taxon>
        <taxon>Sar</taxon>
        <taxon>Stramenopiles</taxon>
        <taxon>Oomycota</taxon>
        <taxon>Saprolegniomycetes</taxon>
        <taxon>Saprolegniales</taxon>
        <taxon>Verrucalvaceae</taxon>
        <taxon>Aphanomyces</taxon>
    </lineage>
</organism>
<dbReference type="SUPFAM" id="SSF50729">
    <property type="entry name" value="PH domain-like"/>
    <property type="match status" value="1"/>
</dbReference>
<dbReference type="InterPro" id="IPR011993">
    <property type="entry name" value="PH-like_dom_sf"/>
</dbReference>
<keyword evidence="3" id="KW-1185">Reference proteome</keyword>
<protein>
    <recommendedName>
        <fullName evidence="1">PH domain-containing protein</fullName>
    </recommendedName>
</protein>
<gene>
    <name evidence="2" type="ORF">Ae201684_014157</name>
</gene>
<evidence type="ECO:0000313" key="2">
    <source>
        <dbReference type="EMBL" id="KAF0727893.1"/>
    </source>
</evidence>
<dbReference type="InterPro" id="IPR001849">
    <property type="entry name" value="PH_domain"/>
</dbReference>
<name>A0A6G0WKT6_9STRA</name>
<reference evidence="2 3" key="1">
    <citation type="submission" date="2019-07" db="EMBL/GenBank/DDBJ databases">
        <title>Genomics analysis of Aphanomyces spp. identifies a new class of oomycete effector associated with host adaptation.</title>
        <authorList>
            <person name="Gaulin E."/>
        </authorList>
    </citation>
    <scope>NUCLEOTIDE SEQUENCE [LARGE SCALE GENOMIC DNA]</scope>
    <source>
        <strain evidence="2 3">ATCC 201684</strain>
    </source>
</reference>
<dbReference type="AlphaFoldDB" id="A0A6G0WKT6"/>
<dbReference type="SMART" id="SM00233">
    <property type="entry name" value="PH"/>
    <property type="match status" value="1"/>
</dbReference>
<accession>A0A6G0WKT6</accession>
<sequence length="315" mass="35924">MSLQFRINTTISLLSTDYKYCTAAFHHPPPLLKRRQYLLIATIFSQFTSLQNDCQDLGLPVWLLDKIAKFQWSGKSWPSEIDVLRGDAGWIIHWKTLRSQLHQMTSFPLRQSKSPPTHTFTTENALKVFVCLQSCEVVCHLQWRPRSKQHFDVVAARKAWNLAAEMSFWPRSGGFSMASKNVVRSGLVFTKGQKEDGLFGRASWKLRYVELMSDGVLNYYASQGGVFTGQVDLRQCHAMEMMPSDCPHSGNRLTSVYRIALKTTDQRRIVLAALSERGMNMWAMALKSFEGPNLGKKSPKASNRVSLFRRVLRAL</sequence>
<dbReference type="Pfam" id="PF00169">
    <property type="entry name" value="PH"/>
    <property type="match status" value="1"/>
</dbReference>